<dbReference type="PANTHER" id="PTHR43776:SF7">
    <property type="entry name" value="D,D-DIPEPTIDE TRANSPORT ATP-BINDING PROTEIN DDPF-RELATED"/>
    <property type="match status" value="1"/>
</dbReference>
<dbReference type="InterPro" id="IPR013563">
    <property type="entry name" value="Oligopep_ABC_C"/>
</dbReference>
<gene>
    <name evidence="7" type="ordered locus">FsymDg_1920</name>
</gene>
<dbReference type="HOGENOM" id="CLU_000604_86_2_11"/>
<dbReference type="GO" id="GO:0015833">
    <property type="term" value="P:peptide transport"/>
    <property type="evidence" value="ECO:0007669"/>
    <property type="project" value="InterPro"/>
</dbReference>
<dbReference type="EMBL" id="CP002801">
    <property type="protein sequence ID" value="AEH09356.1"/>
    <property type="molecule type" value="Genomic_DNA"/>
</dbReference>
<dbReference type="InterPro" id="IPR003593">
    <property type="entry name" value="AAA+_ATPase"/>
</dbReference>
<dbReference type="InterPro" id="IPR003439">
    <property type="entry name" value="ABC_transporter-like_ATP-bd"/>
</dbReference>
<dbReference type="PROSITE" id="PS50893">
    <property type="entry name" value="ABC_TRANSPORTER_2"/>
    <property type="match status" value="2"/>
</dbReference>
<evidence type="ECO:0000256" key="1">
    <source>
        <dbReference type="ARBA" id="ARBA00005417"/>
    </source>
</evidence>
<dbReference type="eggNOG" id="COG4172">
    <property type="taxonomic scope" value="Bacteria"/>
</dbReference>
<feature type="domain" description="ABC transporter" evidence="6">
    <location>
        <begin position="271"/>
        <end position="507"/>
    </location>
</feature>
<dbReference type="Pfam" id="PF08352">
    <property type="entry name" value="oligo_HPY"/>
    <property type="match status" value="2"/>
</dbReference>
<dbReference type="InterPro" id="IPR050319">
    <property type="entry name" value="ABC_transp_ATP-bind"/>
</dbReference>
<evidence type="ECO:0000256" key="2">
    <source>
        <dbReference type="ARBA" id="ARBA00022448"/>
    </source>
</evidence>
<protein>
    <submittedName>
        <fullName evidence="7">ABC transporter related protein</fullName>
    </submittedName>
</protein>
<dbReference type="SUPFAM" id="SSF52540">
    <property type="entry name" value="P-loop containing nucleoside triphosphate hydrolases"/>
    <property type="match status" value="2"/>
</dbReference>
<evidence type="ECO:0000313" key="7">
    <source>
        <dbReference type="EMBL" id="AEH09356.1"/>
    </source>
</evidence>
<dbReference type="AlphaFoldDB" id="F8AWL9"/>
<accession>F8AWL9</accession>
<dbReference type="CDD" id="cd03257">
    <property type="entry name" value="ABC_NikE_OppD_transporters"/>
    <property type="match status" value="2"/>
</dbReference>
<dbReference type="InterPro" id="IPR017871">
    <property type="entry name" value="ABC_transporter-like_CS"/>
</dbReference>
<keyword evidence="4" id="KW-0067">ATP-binding</keyword>
<dbReference type="InterPro" id="IPR027417">
    <property type="entry name" value="P-loop_NTPase"/>
</dbReference>
<dbReference type="NCBIfam" id="NF008453">
    <property type="entry name" value="PRK11308.1"/>
    <property type="match status" value="2"/>
</dbReference>
<dbReference type="KEGG" id="fsy:FsymDg_1920"/>
<proteinExistence type="inferred from homology"/>
<dbReference type="Pfam" id="PF00005">
    <property type="entry name" value="ABC_tran"/>
    <property type="match status" value="2"/>
</dbReference>
<dbReference type="Proteomes" id="UP000001549">
    <property type="component" value="Chromosome"/>
</dbReference>
<keyword evidence="3" id="KW-0547">Nucleotide-binding</keyword>
<reference evidence="7 8" key="1">
    <citation type="submission" date="2011-05" db="EMBL/GenBank/DDBJ databases">
        <title>Complete sequence of chromosome of Frankia symbiont of Datisca glomerata.</title>
        <authorList>
            <consortium name="US DOE Joint Genome Institute"/>
            <person name="Lucas S."/>
            <person name="Han J."/>
            <person name="Lapidus A."/>
            <person name="Cheng J.-F."/>
            <person name="Goodwin L."/>
            <person name="Pitluck S."/>
            <person name="Peters L."/>
            <person name="Mikhailova N."/>
            <person name="Chertkov O."/>
            <person name="Teshima H."/>
            <person name="Han C."/>
            <person name="Tapia R."/>
            <person name="Land M."/>
            <person name="Hauser L."/>
            <person name="Kyrpides N."/>
            <person name="Ivanova N."/>
            <person name="Pagani I."/>
            <person name="Berry A."/>
            <person name="Pawlowski K."/>
            <person name="Persson T."/>
            <person name="Vanden Heuvel B."/>
            <person name="Benson D."/>
            <person name="Woyke T."/>
        </authorList>
    </citation>
    <scope>NUCLEOTIDE SEQUENCE [LARGE SCALE GENOMIC DNA]</scope>
    <source>
        <strain evidence="8">4085684</strain>
    </source>
</reference>
<feature type="domain" description="ABC transporter" evidence="6">
    <location>
        <begin position="4"/>
        <end position="251"/>
    </location>
</feature>
<dbReference type="GO" id="GO:0016887">
    <property type="term" value="F:ATP hydrolysis activity"/>
    <property type="evidence" value="ECO:0007669"/>
    <property type="project" value="InterPro"/>
</dbReference>
<dbReference type="PROSITE" id="PS00211">
    <property type="entry name" value="ABC_TRANSPORTER_1"/>
    <property type="match status" value="1"/>
</dbReference>
<evidence type="ECO:0000256" key="5">
    <source>
        <dbReference type="SAM" id="MobiDB-lite"/>
    </source>
</evidence>
<comment type="similarity">
    <text evidence="1">Belongs to the ABC transporter superfamily.</text>
</comment>
<evidence type="ECO:0000256" key="3">
    <source>
        <dbReference type="ARBA" id="ARBA00022741"/>
    </source>
</evidence>
<evidence type="ECO:0000259" key="6">
    <source>
        <dbReference type="PROSITE" id="PS50893"/>
    </source>
</evidence>
<dbReference type="Gene3D" id="3.40.50.300">
    <property type="entry name" value="P-loop containing nucleotide triphosphate hydrolases"/>
    <property type="match status" value="2"/>
</dbReference>
<dbReference type="RefSeq" id="WP_013873303.1">
    <property type="nucleotide sequence ID" value="NC_015656.1"/>
</dbReference>
<sequence>MTLVEVAGLEVSFGHEPPVVRDISFTIEDGECLALVGESGSGKSVTARTLLGLAGERARVRARTLRVGGADVRSFSQRDWQRLRGKSVGMVLQDALVSLDPLRRIEDEVAESIRLHQRDSTRPERHQRVLEVLAEVGVPEPELRSQQYPHQLSGGLRQRALIASAVATRPDLVIADEPTTALDVIVQHQILQLLEEIKEQGRGLLLISHDLAVVARLADRIAVMLDGHIVETGPTERIVGSPEHPYTRSLLDIARGRRAQRPPHTGGQTLLDVDAVTKNFGERRAVAGVSLTLRAGETVGLVGESGSGKSTLARMVMGLTEPDEGRILLRGQPWSGTPERARRVQRQHIQLIQQDPQAAFDPRHTVGRIIAEALPGQRGARRRAQITELLATVGLDAHFARRRPHQLSGGQRQRVAIARAIAPQPEVLICDEPVSALDVSVQAQVLDLLSELQQRLGIALLFITHDLTVVEQISDRLLIMNNGEVVEEGPTTAVFDNPQHPYTNALLQAAPRLPLLPTTVAHGTAPEPRTATDSYQKVPTVTDG</sequence>
<feature type="region of interest" description="Disordered" evidence="5">
    <location>
        <begin position="520"/>
        <end position="544"/>
    </location>
</feature>
<feature type="compositionally biased region" description="Polar residues" evidence="5">
    <location>
        <begin position="531"/>
        <end position="544"/>
    </location>
</feature>
<dbReference type="PANTHER" id="PTHR43776">
    <property type="entry name" value="TRANSPORT ATP-BINDING PROTEIN"/>
    <property type="match status" value="1"/>
</dbReference>
<keyword evidence="2" id="KW-0813">Transport</keyword>
<dbReference type="SMART" id="SM00382">
    <property type="entry name" value="AAA"/>
    <property type="match status" value="2"/>
</dbReference>
<keyword evidence="8" id="KW-1185">Reference proteome</keyword>
<dbReference type="NCBIfam" id="NF007739">
    <property type="entry name" value="PRK10419.1"/>
    <property type="match status" value="2"/>
</dbReference>
<dbReference type="STRING" id="656024.FsymDg_1920"/>
<dbReference type="GO" id="GO:0005524">
    <property type="term" value="F:ATP binding"/>
    <property type="evidence" value="ECO:0007669"/>
    <property type="project" value="UniProtKB-KW"/>
</dbReference>
<evidence type="ECO:0000313" key="8">
    <source>
        <dbReference type="Proteomes" id="UP000001549"/>
    </source>
</evidence>
<dbReference type="GO" id="GO:0055085">
    <property type="term" value="P:transmembrane transport"/>
    <property type="evidence" value="ECO:0007669"/>
    <property type="project" value="UniProtKB-ARBA"/>
</dbReference>
<name>F8AWL9_9ACTN</name>
<evidence type="ECO:0000256" key="4">
    <source>
        <dbReference type="ARBA" id="ARBA00022840"/>
    </source>
</evidence>
<organism evidence="7 8">
    <name type="scientific">Candidatus Protofrankia datiscae</name>
    <dbReference type="NCBI Taxonomy" id="2716812"/>
    <lineage>
        <taxon>Bacteria</taxon>
        <taxon>Bacillati</taxon>
        <taxon>Actinomycetota</taxon>
        <taxon>Actinomycetes</taxon>
        <taxon>Frankiales</taxon>
        <taxon>Frankiaceae</taxon>
        <taxon>Protofrankia</taxon>
    </lineage>
</organism>